<dbReference type="PANTHER" id="PTHR43707:SF1">
    <property type="entry name" value="HISTIDINE--TRNA LIGASE, MITOCHONDRIAL-RELATED"/>
    <property type="match status" value="1"/>
</dbReference>
<dbReference type="STRING" id="1189325.SAMN04488119_10988"/>
<feature type="region of interest" description="Disordered" evidence="2">
    <location>
        <begin position="382"/>
        <end position="415"/>
    </location>
</feature>
<organism evidence="4 5">
    <name type="scientific">Oceanicella actignis</name>
    <dbReference type="NCBI Taxonomy" id="1189325"/>
    <lineage>
        <taxon>Bacteria</taxon>
        <taxon>Pseudomonadati</taxon>
        <taxon>Pseudomonadota</taxon>
        <taxon>Alphaproteobacteria</taxon>
        <taxon>Rhodobacterales</taxon>
        <taxon>Paracoccaceae</taxon>
        <taxon>Oceanicella</taxon>
    </lineage>
</organism>
<feature type="binding site" evidence="1">
    <location>
        <position position="123"/>
    </location>
    <ligand>
        <name>L-histidine</name>
        <dbReference type="ChEBI" id="CHEBI:57595"/>
    </ligand>
</feature>
<dbReference type="PIRSF" id="PIRSF001549">
    <property type="entry name" value="His-tRNA_synth"/>
    <property type="match status" value="1"/>
</dbReference>
<evidence type="ECO:0000313" key="5">
    <source>
        <dbReference type="Proteomes" id="UP000184066"/>
    </source>
</evidence>
<gene>
    <name evidence="4" type="ORF">SAMN05216200_10934</name>
</gene>
<dbReference type="AlphaFoldDB" id="A0A1M7TRQ6"/>
<reference evidence="4 5" key="1">
    <citation type="submission" date="2016-12" db="EMBL/GenBank/DDBJ databases">
        <authorList>
            <person name="Song W.-J."/>
            <person name="Kurnit D.M."/>
        </authorList>
    </citation>
    <scope>NUCLEOTIDE SEQUENCE [LARGE SCALE GENOMIC DNA]</scope>
    <source>
        <strain evidence="4 5">CGMCC 1.10808</strain>
    </source>
</reference>
<dbReference type="InterPro" id="IPR041715">
    <property type="entry name" value="HisRS-like_core"/>
</dbReference>
<dbReference type="GO" id="GO:0005737">
    <property type="term" value="C:cytoplasm"/>
    <property type="evidence" value="ECO:0007669"/>
    <property type="project" value="InterPro"/>
</dbReference>
<dbReference type="Pfam" id="PF13393">
    <property type="entry name" value="tRNA-synt_His"/>
    <property type="match status" value="2"/>
</dbReference>
<dbReference type="RefSeq" id="WP_072747990.1">
    <property type="nucleotide sequence ID" value="NZ_FOHL01000009.1"/>
</dbReference>
<sequence length="415" mass="44199">MAASRAYLPGGRLGAGLAELAAETARINALFAAAGAVAVEPETLQPADIMLELYGEDIRARAFVTHDPVAGDLVLRPDFTAPVVRLHMAHGATPARYAYCGPVWRRQEPGSSRPTEYLQAGVEILGAEDPIEADAEAFDLIRRALGEGPDAPELSALTGDLAVALAMIDTVEGPERRRAALRRHIWRPARFRALLESFGPARPEPGPERRALLEAVRAGDEPLRRHIRRHKLVGLRGLDEIMQRARQLAEDAALPPLDPGRIALIERALAVRGPSARALAELRDIAAEAPALTPALDRMEARLEALARRGVDAAALPFDASFGRALEYYDGFVFEFRAPAAPHLPPLGGGGRYDALTRRLGGGRTLPAVGGVVRPEALIAARRAARDDEGAGEAGPPGAPEGAAPRPAPAEETRA</sequence>
<evidence type="ECO:0000259" key="3">
    <source>
        <dbReference type="Pfam" id="PF13393"/>
    </source>
</evidence>
<keyword evidence="5" id="KW-1185">Reference proteome</keyword>
<dbReference type="EMBL" id="FRDL01000009">
    <property type="protein sequence ID" value="SHN73411.1"/>
    <property type="molecule type" value="Genomic_DNA"/>
</dbReference>
<dbReference type="Proteomes" id="UP000184066">
    <property type="component" value="Unassembled WGS sequence"/>
</dbReference>
<dbReference type="GO" id="GO:0004821">
    <property type="term" value="F:histidine-tRNA ligase activity"/>
    <property type="evidence" value="ECO:0007669"/>
    <property type="project" value="TreeGrafter"/>
</dbReference>
<accession>A0A1M7TRQ6</accession>
<name>A0A1M7TRQ6_9RHOB</name>
<keyword evidence="4" id="KW-0328">Glycosyltransferase</keyword>
<feature type="compositionally biased region" description="Low complexity" evidence="2">
    <location>
        <begin position="394"/>
        <end position="405"/>
    </location>
</feature>
<dbReference type="PANTHER" id="PTHR43707">
    <property type="entry name" value="HISTIDYL-TRNA SYNTHETASE"/>
    <property type="match status" value="1"/>
</dbReference>
<proteinExistence type="predicted"/>
<dbReference type="GO" id="GO:0006427">
    <property type="term" value="P:histidyl-tRNA aminoacylation"/>
    <property type="evidence" value="ECO:0007669"/>
    <property type="project" value="TreeGrafter"/>
</dbReference>
<dbReference type="OrthoDB" id="9797914at2"/>
<feature type="binding site" evidence="1">
    <location>
        <begin position="328"/>
        <end position="329"/>
    </location>
    <ligand>
        <name>L-histidine</name>
        <dbReference type="ChEBI" id="CHEBI:57595"/>
    </ligand>
</feature>
<dbReference type="SUPFAM" id="SSF55681">
    <property type="entry name" value="Class II aaRS and biotin synthetases"/>
    <property type="match status" value="1"/>
</dbReference>
<feature type="binding site" evidence="1">
    <location>
        <begin position="78"/>
        <end position="80"/>
    </location>
    <ligand>
        <name>L-histidine</name>
        <dbReference type="ChEBI" id="CHEBI:57595"/>
    </ligand>
</feature>
<keyword evidence="4" id="KW-0808">Transferase</keyword>
<evidence type="ECO:0000313" key="4">
    <source>
        <dbReference type="EMBL" id="SHN73411.1"/>
    </source>
</evidence>
<dbReference type="InterPro" id="IPR004516">
    <property type="entry name" value="HisRS/HisZ"/>
</dbReference>
<protein>
    <submittedName>
        <fullName evidence="4">ATP phosphoribosyltransferase regulatory subunit</fullName>
    </submittedName>
</protein>
<feature type="domain" description="Class II Histidinyl-tRNA synthetase (HisRS)-like catalytic core" evidence="3">
    <location>
        <begin position="25"/>
        <end position="249"/>
    </location>
</feature>
<feature type="binding site" evidence="1">
    <location>
        <position position="119"/>
    </location>
    <ligand>
        <name>L-histidine</name>
        <dbReference type="ChEBI" id="CHEBI:57595"/>
    </ligand>
</feature>
<dbReference type="Gene3D" id="3.30.930.10">
    <property type="entry name" value="Bira Bifunctional Protein, Domain 2"/>
    <property type="match status" value="1"/>
</dbReference>
<feature type="domain" description="Class II Histidinyl-tRNA synthetase (HisRS)-like catalytic core" evidence="3">
    <location>
        <begin position="260"/>
        <end position="378"/>
    </location>
</feature>
<dbReference type="GO" id="GO:0016757">
    <property type="term" value="F:glycosyltransferase activity"/>
    <property type="evidence" value="ECO:0007669"/>
    <property type="project" value="UniProtKB-KW"/>
</dbReference>
<evidence type="ECO:0000256" key="1">
    <source>
        <dbReference type="PIRSR" id="PIRSR001549-1"/>
    </source>
</evidence>
<dbReference type="InterPro" id="IPR045864">
    <property type="entry name" value="aa-tRNA-synth_II/BPL/LPL"/>
</dbReference>
<feature type="binding site" evidence="1">
    <location>
        <position position="324"/>
    </location>
    <ligand>
        <name>L-histidine</name>
        <dbReference type="ChEBI" id="CHEBI:57595"/>
    </ligand>
</feature>
<evidence type="ECO:0000256" key="2">
    <source>
        <dbReference type="SAM" id="MobiDB-lite"/>
    </source>
</evidence>
<dbReference type="NCBIfam" id="NF008952">
    <property type="entry name" value="PRK12295.1-5"/>
    <property type="match status" value="1"/>
</dbReference>
<feature type="binding site" evidence="1">
    <location>
        <position position="105"/>
    </location>
    <ligand>
        <name>L-histidine</name>
        <dbReference type="ChEBI" id="CHEBI:57595"/>
    </ligand>
</feature>